<gene>
    <name evidence="1" type="ORF">BDR25DRAFT_373363</name>
</gene>
<dbReference type="Proteomes" id="UP000799755">
    <property type="component" value="Unassembled WGS sequence"/>
</dbReference>
<name>A0ACB6QP57_9PLEO</name>
<protein>
    <submittedName>
        <fullName evidence="1">Beta-lactamase/transpeptidase-like protein</fullName>
    </submittedName>
</protein>
<comment type="caution">
    <text evidence="1">The sequence shown here is derived from an EMBL/GenBank/DDBJ whole genome shotgun (WGS) entry which is preliminary data.</text>
</comment>
<keyword evidence="2" id="KW-1185">Reference proteome</keyword>
<organism evidence="1 2">
    <name type="scientific">Lindgomyces ingoldianus</name>
    <dbReference type="NCBI Taxonomy" id="673940"/>
    <lineage>
        <taxon>Eukaryota</taxon>
        <taxon>Fungi</taxon>
        <taxon>Dikarya</taxon>
        <taxon>Ascomycota</taxon>
        <taxon>Pezizomycotina</taxon>
        <taxon>Dothideomycetes</taxon>
        <taxon>Pleosporomycetidae</taxon>
        <taxon>Pleosporales</taxon>
        <taxon>Lindgomycetaceae</taxon>
        <taxon>Lindgomyces</taxon>
    </lineage>
</organism>
<evidence type="ECO:0000313" key="1">
    <source>
        <dbReference type="EMBL" id="KAF2468310.1"/>
    </source>
</evidence>
<accession>A0ACB6QP57</accession>
<sequence length="123" mass="13353">MTSAAWRPAEYPSCIVTLENFTYTRQQFSDAINDRQPTFLPNTVATYSNTGILLLAYALESITGKPYEDILKTTLVDALGLTGTSFSAPEGERGVIPFNTTLSQWARNLGATAPMGGLYSCMS</sequence>
<reference evidence="1" key="1">
    <citation type="journal article" date="2020" name="Stud. Mycol.">
        <title>101 Dothideomycetes genomes: a test case for predicting lifestyles and emergence of pathogens.</title>
        <authorList>
            <person name="Haridas S."/>
            <person name="Albert R."/>
            <person name="Binder M."/>
            <person name="Bloem J."/>
            <person name="Labutti K."/>
            <person name="Salamov A."/>
            <person name="Andreopoulos B."/>
            <person name="Baker S."/>
            <person name="Barry K."/>
            <person name="Bills G."/>
            <person name="Bluhm B."/>
            <person name="Cannon C."/>
            <person name="Castanera R."/>
            <person name="Culley D."/>
            <person name="Daum C."/>
            <person name="Ezra D."/>
            <person name="Gonzalez J."/>
            <person name="Henrissat B."/>
            <person name="Kuo A."/>
            <person name="Liang C."/>
            <person name="Lipzen A."/>
            <person name="Lutzoni F."/>
            <person name="Magnuson J."/>
            <person name="Mondo S."/>
            <person name="Nolan M."/>
            <person name="Ohm R."/>
            <person name="Pangilinan J."/>
            <person name="Park H.-J."/>
            <person name="Ramirez L."/>
            <person name="Alfaro M."/>
            <person name="Sun H."/>
            <person name="Tritt A."/>
            <person name="Yoshinaga Y."/>
            <person name="Zwiers L.-H."/>
            <person name="Turgeon B."/>
            <person name="Goodwin S."/>
            <person name="Spatafora J."/>
            <person name="Crous P."/>
            <person name="Grigoriev I."/>
        </authorList>
    </citation>
    <scope>NUCLEOTIDE SEQUENCE</scope>
    <source>
        <strain evidence="1">ATCC 200398</strain>
    </source>
</reference>
<dbReference type="EMBL" id="MU003516">
    <property type="protein sequence ID" value="KAF2468310.1"/>
    <property type="molecule type" value="Genomic_DNA"/>
</dbReference>
<proteinExistence type="predicted"/>
<evidence type="ECO:0000313" key="2">
    <source>
        <dbReference type="Proteomes" id="UP000799755"/>
    </source>
</evidence>